<dbReference type="Pfam" id="PF03717">
    <property type="entry name" value="PBP_dimer"/>
    <property type="match status" value="1"/>
</dbReference>
<dbReference type="EMBL" id="QVTE01000046">
    <property type="protein sequence ID" value="RFU67112.1"/>
    <property type="molecule type" value="Genomic_DNA"/>
</dbReference>
<gene>
    <name evidence="11" type="ORF">D0469_15950</name>
</gene>
<evidence type="ECO:0000313" key="11">
    <source>
        <dbReference type="EMBL" id="RFU67112.1"/>
    </source>
</evidence>
<evidence type="ECO:0000259" key="10">
    <source>
        <dbReference type="Pfam" id="PF05223"/>
    </source>
</evidence>
<accession>A0A372LKI7</accession>
<dbReference type="GO" id="GO:0071972">
    <property type="term" value="F:peptidoglycan L,D-transpeptidase activity"/>
    <property type="evidence" value="ECO:0007669"/>
    <property type="project" value="TreeGrafter"/>
</dbReference>
<dbReference type="Proteomes" id="UP000264541">
    <property type="component" value="Unassembled WGS sequence"/>
</dbReference>
<comment type="similarity">
    <text evidence="3">Belongs to the transpeptidase family.</text>
</comment>
<evidence type="ECO:0000259" key="8">
    <source>
        <dbReference type="Pfam" id="PF00905"/>
    </source>
</evidence>
<dbReference type="InterPro" id="IPR012338">
    <property type="entry name" value="Beta-lactam/transpept-like"/>
</dbReference>
<dbReference type="SUPFAM" id="SSF54427">
    <property type="entry name" value="NTF2-like"/>
    <property type="match status" value="1"/>
</dbReference>
<dbReference type="OrthoDB" id="9766847at2"/>
<dbReference type="Gene3D" id="3.30.1390.30">
    <property type="entry name" value="Penicillin-binding protein 2a, domain 3"/>
    <property type="match status" value="1"/>
</dbReference>
<evidence type="ECO:0000256" key="1">
    <source>
        <dbReference type="ARBA" id="ARBA00004370"/>
    </source>
</evidence>
<evidence type="ECO:0000256" key="6">
    <source>
        <dbReference type="ARBA" id="ARBA00034000"/>
    </source>
</evidence>
<dbReference type="RefSeq" id="WP_117327719.1">
    <property type="nucleotide sequence ID" value="NZ_QVTE01000046.1"/>
</dbReference>
<evidence type="ECO:0000259" key="9">
    <source>
        <dbReference type="Pfam" id="PF03717"/>
    </source>
</evidence>
<keyword evidence="12" id="KW-1185">Reference proteome</keyword>
<evidence type="ECO:0000256" key="2">
    <source>
        <dbReference type="ARBA" id="ARBA00004752"/>
    </source>
</evidence>
<dbReference type="GO" id="GO:0071555">
    <property type="term" value="P:cell wall organization"/>
    <property type="evidence" value="ECO:0007669"/>
    <property type="project" value="TreeGrafter"/>
</dbReference>
<dbReference type="UniPathway" id="UPA00219"/>
<dbReference type="InterPro" id="IPR050515">
    <property type="entry name" value="Beta-lactam/transpept"/>
</dbReference>
<dbReference type="Gene3D" id="3.40.710.10">
    <property type="entry name" value="DD-peptidase/beta-lactamase superfamily"/>
    <property type="match status" value="1"/>
</dbReference>
<dbReference type="Pfam" id="PF00905">
    <property type="entry name" value="Transpeptidase"/>
    <property type="match status" value="1"/>
</dbReference>
<evidence type="ECO:0000256" key="5">
    <source>
        <dbReference type="ARBA" id="ARBA00023136"/>
    </source>
</evidence>
<comment type="catalytic activity">
    <reaction evidence="6">
        <text>Preferential cleavage: (Ac)2-L-Lys-D-Ala-|-D-Ala. Also transpeptidation of peptidyl-alanyl moieties that are N-acyl substituents of D-alanine.</text>
        <dbReference type="EC" id="3.4.16.4"/>
    </reaction>
</comment>
<dbReference type="AlphaFoldDB" id="A0A372LKI7"/>
<proteinExistence type="inferred from homology"/>
<dbReference type="GO" id="GO:0008658">
    <property type="term" value="F:penicillin binding"/>
    <property type="evidence" value="ECO:0007669"/>
    <property type="project" value="InterPro"/>
</dbReference>
<dbReference type="EC" id="3.4.16.4" evidence="4"/>
<dbReference type="SUPFAM" id="SSF56601">
    <property type="entry name" value="beta-lactamase/transpeptidase-like"/>
    <property type="match status" value="1"/>
</dbReference>
<evidence type="ECO:0000256" key="4">
    <source>
        <dbReference type="ARBA" id="ARBA00012448"/>
    </source>
</evidence>
<comment type="pathway">
    <text evidence="2">Cell wall biogenesis; peptidoglycan biosynthesis.</text>
</comment>
<feature type="domain" description="Penicillin-binding protein dimerisation" evidence="9">
    <location>
        <begin position="157"/>
        <end position="320"/>
    </location>
</feature>
<dbReference type="Pfam" id="PF05223">
    <property type="entry name" value="MecA_N"/>
    <property type="match status" value="1"/>
</dbReference>
<dbReference type="PANTHER" id="PTHR30627">
    <property type="entry name" value="PEPTIDOGLYCAN D,D-TRANSPEPTIDASE"/>
    <property type="match status" value="1"/>
</dbReference>
<comment type="caution">
    <text evidence="11">The sequence shown here is derived from an EMBL/GenBank/DDBJ whole genome shotgun (WGS) entry which is preliminary data.</text>
</comment>
<dbReference type="InterPro" id="IPR032710">
    <property type="entry name" value="NTF2-like_dom_sf"/>
</dbReference>
<dbReference type="InterPro" id="IPR036138">
    <property type="entry name" value="PBP_dimer_sf"/>
</dbReference>
<feature type="signal peptide" evidence="7">
    <location>
        <begin position="1"/>
        <end position="21"/>
    </location>
</feature>
<dbReference type="GO" id="GO:0005886">
    <property type="term" value="C:plasma membrane"/>
    <property type="evidence" value="ECO:0007669"/>
    <property type="project" value="TreeGrafter"/>
</dbReference>
<dbReference type="InterPro" id="IPR007887">
    <property type="entry name" value="MecA_N"/>
</dbReference>
<dbReference type="InterPro" id="IPR005311">
    <property type="entry name" value="PBP_dimer"/>
</dbReference>
<dbReference type="GO" id="GO:0009002">
    <property type="term" value="F:serine-type D-Ala-D-Ala carboxypeptidase activity"/>
    <property type="evidence" value="ECO:0007669"/>
    <property type="project" value="UniProtKB-EC"/>
</dbReference>
<dbReference type="Gene3D" id="3.90.1310.10">
    <property type="entry name" value="Penicillin-binding protein 2a (Domain 2)"/>
    <property type="match status" value="1"/>
</dbReference>
<feature type="domain" description="NTF2-like N-terminal transpeptidase" evidence="10">
    <location>
        <begin position="26"/>
        <end position="148"/>
    </location>
</feature>
<dbReference type="GO" id="GO:0009252">
    <property type="term" value="P:peptidoglycan biosynthetic process"/>
    <property type="evidence" value="ECO:0007669"/>
    <property type="project" value="UniProtKB-UniPathway"/>
</dbReference>
<dbReference type="PROSITE" id="PS51257">
    <property type="entry name" value="PROKAR_LIPOPROTEIN"/>
    <property type="match status" value="1"/>
</dbReference>
<name>A0A372LKI7_9BACI</name>
<dbReference type="InterPro" id="IPR001460">
    <property type="entry name" value="PCN-bd_Tpept"/>
</dbReference>
<feature type="chain" id="PRO_5016936205" description="serine-type D-Ala-D-Ala carboxypeptidase" evidence="7">
    <location>
        <begin position="22"/>
        <end position="670"/>
    </location>
</feature>
<evidence type="ECO:0000256" key="7">
    <source>
        <dbReference type="SAM" id="SignalP"/>
    </source>
</evidence>
<keyword evidence="5" id="KW-0472">Membrane</keyword>
<dbReference type="PANTHER" id="PTHR30627:SF25">
    <property type="entry name" value="PENICILLIN-BINDING PROTEIN 3"/>
    <property type="match status" value="1"/>
</dbReference>
<sequence>MKRLILLFIATFLMFALSACKEEEPQPEERFAAYTKLWNSQKFDEMYDYLSTDAKKGISKKDFIDRYEKIYDGIEIENLKITYKKPKEIKEDSKRKNASLPYDASMETIAGPVNFSQKAKFVKEERDKAVNWYIDWNPKHIFPELKEGEKVSVDSYPAVRGEIVDRNERGLALNGSVYEAGIVPEKMTGNEQNSISQTAKLLNMSEEEIQKQLDQTWVQPGSFVPLKKFSMEQTALLEQLIKVPGVMVNETEDRIYPYKEATAHLIGYIGPISAEELEKRKGEGYSANDVIGKRGLEQVFEERLKGEGGASIYIKAENGQEKVIATKPAEEGETIYLTIDAELQKTILAQYKGAKGTAAAIHPVTGETLALVSSPSFDPNKFVLGISQSERTALEKNPDKPLLNRFTSLYSPGSTIKPLVAAAALENGVDPNKAMNIKGLQWQKSKSWGNYRITRVHDYGKPVNMKDALVYSDNIYFAQKALELGQEKFTAGLKKFGFEEKMIYEYPMSAAKIGDISTEIKLADSGYGQGQLQATSLHMAAAYTAFVNNGSIIAPTLELDKEQQTWKPNTISANSNAAVMAGLKEIVTNPKGTAHSAADLGIPIAGKTGTAELKQKQGETGTENGWFVAFNTENPRLLIALMQENVPKGGSKHAVDKVEAIMTNYFRIKH</sequence>
<dbReference type="GO" id="GO:0046677">
    <property type="term" value="P:response to antibiotic"/>
    <property type="evidence" value="ECO:0007669"/>
    <property type="project" value="InterPro"/>
</dbReference>
<evidence type="ECO:0000313" key="12">
    <source>
        <dbReference type="Proteomes" id="UP000264541"/>
    </source>
</evidence>
<reference evidence="11 12" key="1">
    <citation type="submission" date="2018-08" db="EMBL/GenBank/DDBJ databases">
        <title>Bacillus chawlae sp. nov., Bacillus glennii sp. nov., and Bacillus saganii sp. nov. Isolated from the Vehicle Assembly Building at Kennedy Space Center where the Viking Spacecraft were Assembled.</title>
        <authorList>
            <person name="Seuylemezian A."/>
            <person name="Vaishampayan P."/>
        </authorList>
    </citation>
    <scope>NUCLEOTIDE SEQUENCE [LARGE SCALE GENOMIC DNA]</scope>
    <source>
        <strain evidence="11 12">V47-23a</strain>
    </source>
</reference>
<dbReference type="SUPFAM" id="SSF56519">
    <property type="entry name" value="Penicillin binding protein dimerisation domain"/>
    <property type="match status" value="1"/>
</dbReference>
<feature type="domain" description="Penicillin-binding protein transpeptidase" evidence="8">
    <location>
        <begin position="356"/>
        <end position="662"/>
    </location>
</feature>
<keyword evidence="7" id="KW-0732">Signal</keyword>
<protein>
    <recommendedName>
        <fullName evidence="4">serine-type D-Ala-D-Ala carboxypeptidase</fullName>
        <ecNumber evidence="4">3.4.16.4</ecNumber>
    </recommendedName>
</protein>
<organism evidence="11 12">
    <name type="scientific">Peribacillus saganii</name>
    <dbReference type="NCBI Taxonomy" id="2303992"/>
    <lineage>
        <taxon>Bacteria</taxon>
        <taxon>Bacillati</taxon>
        <taxon>Bacillota</taxon>
        <taxon>Bacilli</taxon>
        <taxon>Bacillales</taxon>
        <taxon>Bacillaceae</taxon>
        <taxon>Peribacillus</taxon>
    </lineage>
</organism>
<dbReference type="Gene3D" id="3.10.450.100">
    <property type="entry name" value="NTF2-like, domain 1"/>
    <property type="match status" value="1"/>
</dbReference>
<comment type="subcellular location">
    <subcellularLocation>
        <location evidence="1">Membrane</location>
    </subcellularLocation>
</comment>
<evidence type="ECO:0000256" key="3">
    <source>
        <dbReference type="ARBA" id="ARBA00007171"/>
    </source>
</evidence>